<reference evidence="3 4" key="1">
    <citation type="journal article" date="2016" name="Mol. Biol. Evol.">
        <title>Comparative Genomics of Early-Diverging Mushroom-Forming Fungi Provides Insights into the Origins of Lignocellulose Decay Capabilities.</title>
        <authorList>
            <person name="Nagy L.G."/>
            <person name="Riley R."/>
            <person name="Tritt A."/>
            <person name="Adam C."/>
            <person name="Daum C."/>
            <person name="Floudas D."/>
            <person name="Sun H."/>
            <person name="Yadav J.S."/>
            <person name="Pangilinan J."/>
            <person name="Larsson K.H."/>
            <person name="Matsuura K."/>
            <person name="Barry K."/>
            <person name="Labutti K."/>
            <person name="Kuo R."/>
            <person name="Ohm R.A."/>
            <person name="Bhattacharya S.S."/>
            <person name="Shirouzu T."/>
            <person name="Yoshinaga Y."/>
            <person name="Martin F.M."/>
            <person name="Grigoriev I.V."/>
            <person name="Hibbett D.S."/>
        </authorList>
    </citation>
    <scope>NUCLEOTIDE SEQUENCE [LARGE SCALE GENOMIC DNA]</scope>
    <source>
        <strain evidence="3 4">L-15889</strain>
    </source>
</reference>
<keyword evidence="4" id="KW-1185">Reference proteome</keyword>
<evidence type="ECO:0000256" key="1">
    <source>
        <dbReference type="SAM" id="MobiDB-lite"/>
    </source>
</evidence>
<dbReference type="EMBL" id="KV429070">
    <property type="protein sequence ID" value="KZT68027.1"/>
    <property type="molecule type" value="Genomic_DNA"/>
</dbReference>
<keyword evidence="2" id="KW-1133">Transmembrane helix</keyword>
<feature type="transmembrane region" description="Helical" evidence="2">
    <location>
        <begin position="266"/>
        <end position="286"/>
    </location>
</feature>
<feature type="compositionally biased region" description="Basic residues" evidence="1">
    <location>
        <begin position="292"/>
        <end position="301"/>
    </location>
</feature>
<feature type="region of interest" description="Disordered" evidence="1">
    <location>
        <begin position="381"/>
        <end position="419"/>
    </location>
</feature>
<feature type="transmembrane region" description="Helical" evidence="2">
    <location>
        <begin position="155"/>
        <end position="180"/>
    </location>
</feature>
<keyword evidence="2" id="KW-0472">Membrane</keyword>
<feature type="region of interest" description="Disordered" evidence="1">
    <location>
        <begin position="550"/>
        <end position="574"/>
    </location>
</feature>
<dbReference type="Proteomes" id="UP000076727">
    <property type="component" value="Unassembled WGS sequence"/>
</dbReference>
<gene>
    <name evidence="3" type="ORF">DAEQUDRAFT_766612</name>
</gene>
<feature type="compositionally biased region" description="Low complexity" evidence="1">
    <location>
        <begin position="302"/>
        <end position="336"/>
    </location>
</feature>
<feature type="compositionally biased region" description="Polar residues" evidence="1">
    <location>
        <begin position="337"/>
        <end position="359"/>
    </location>
</feature>
<feature type="region of interest" description="Disordered" evidence="1">
    <location>
        <begin position="291"/>
        <end position="369"/>
    </location>
</feature>
<dbReference type="AlphaFoldDB" id="A0A165PC76"/>
<dbReference type="STRING" id="1314783.A0A165PC76"/>
<evidence type="ECO:0000313" key="4">
    <source>
        <dbReference type="Proteomes" id="UP000076727"/>
    </source>
</evidence>
<sequence length="643" mass="69923">MAALFLHQALFAEGSTPQTATSSSTRSSYTQDKRLSALSSVTLTTASNSDYSHPTEPLLNLPDSEASSAYLDLLARQPRHPSSPGGPAEAALRLEGDPVTASEQRSHLERRIRRRLRRLRWTKRSLLAVIGAWATYNTVRYFLAFTIYPYNDRQIILLSLGTCSALALTLIAVSLLIDAFAPHLGWIYSPNAPHAVVQAVLNYSSSALLFCPAVVNLAFVFIWRHTSSLVNTLIHRCRWDIDVFWSGLGSQCNVSPSWAEWLAGSVVRLVLTLAVIVAYHLTAYHYDITRQPSRRRRRSRPRSGSSVSPVTPMSTSTGTHHPMSSTSTPVSPLSLSQIGRQPSISTSEGHTTVESYSSSGEHRPLRSPRSRINAESFLASRPPALSPAHSEKDRSPAVSDFSRGEGSPISSDEELPSSLGAERFGRPIRGISGNYTFPSAPDAASYADNAREDPRDTMSDNELYGFVDRFRSLVDQITQETEDGIALAQNDTSGYYAAPSSHGIEDHHRSFPSEDDDNYVPVVGKTVHRMPTIESLGSREVMSLATSSIHRASPGPYHMSRPSTRSNTFSLNEAGIDTPSVRSRANSLDAALALTSTPTTDPSDEAWQGAQPSSGSGGVSRSGSHASSSNKSNPREPYLPEGE</sequence>
<protein>
    <submittedName>
        <fullName evidence="3">Uncharacterized protein</fullName>
    </submittedName>
</protein>
<evidence type="ECO:0000256" key="2">
    <source>
        <dbReference type="SAM" id="Phobius"/>
    </source>
</evidence>
<dbReference type="OrthoDB" id="3222669at2759"/>
<organism evidence="3 4">
    <name type="scientific">Daedalea quercina L-15889</name>
    <dbReference type="NCBI Taxonomy" id="1314783"/>
    <lineage>
        <taxon>Eukaryota</taxon>
        <taxon>Fungi</taxon>
        <taxon>Dikarya</taxon>
        <taxon>Basidiomycota</taxon>
        <taxon>Agaricomycotina</taxon>
        <taxon>Agaricomycetes</taxon>
        <taxon>Polyporales</taxon>
        <taxon>Fomitopsis</taxon>
    </lineage>
</organism>
<feature type="compositionally biased region" description="Low complexity" evidence="1">
    <location>
        <begin position="621"/>
        <end position="632"/>
    </location>
</feature>
<feature type="compositionally biased region" description="Polar residues" evidence="1">
    <location>
        <begin position="561"/>
        <end position="571"/>
    </location>
</feature>
<evidence type="ECO:0000313" key="3">
    <source>
        <dbReference type="EMBL" id="KZT68027.1"/>
    </source>
</evidence>
<keyword evidence="2" id="KW-0812">Transmembrane</keyword>
<feature type="region of interest" description="Disordered" evidence="1">
    <location>
        <begin position="595"/>
        <end position="643"/>
    </location>
</feature>
<feature type="transmembrane region" description="Helical" evidence="2">
    <location>
        <begin position="200"/>
        <end position="223"/>
    </location>
</feature>
<feature type="transmembrane region" description="Helical" evidence="2">
    <location>
        <begin position="125"/>
        <end position="143"/>
    </location>
</feature>
<accession>A0A165PC76</accession>
<name>A0A165PC76_9APHY</name>
<proteinExistence type="predicted"/>